<name>A0BY15_PARTE</name>
<evidence type="ECO:0008006" key="3">
    <source>
        <dbReference type="Google" id="ProtNLM"/>
    </source>
</evidence>
<proteinExistence type="predicted"/>
<dbReference type="RefSeq" id="XP_001430830.1">
    <property type="nucleotide sequence ID" value="XM_001430793.1"/>
</dbReference>
<dbReference type="GeneID" id="5016614"/>
<keyword evidence="2" id="KW-1185">Reference proteome</keyword>
<dbReference type="AlphaFoldDB" id="A0BY15"/>
<organism evidence="1 2">
    <name type="scientific">Paramecium tetraurelia</name>
    <dbReference type="NCBI Taxonomy" id="5888"/>
    <lineage>
        <taxon>Eukaryota</taxon>
        <taxon>Sar</taxon>
        <taxon>Alveolata</taxon>
        <taxon>Ciliophora</taxon>
        <taxon>Intramacronucleata</taxon>
        <taxon>Oligohymenophorea</taxon>
        <taxon>Peniculida</taxon>
        <taxon>Parameciidae</taxon>
        <taxon>Paramecium</taxon>
    </lineage>
</organism>
<evidence type="ECO:0000313" key="2">
    <source>
        <dbReference type="Proteomes" id="UP000000600"/>
    </source>
</evidence>
<evidence type="ECO:0000313" key="1">
    <source>
        <dbReference type="EMBL" id="CAK63432.1"/>
    </source>
</evidence>
<protein>
    <recommendedName>
        <fullName evidence="3">Cyclic nucleotide-binding domain-containing protein</fullName>
    </recommendedName>
</protein>
<sequence>MKLVSQELGQFNFLSQAALNEISVKGVFGQNLKKQNQQAEINGLYIILVGIVNIEFMGIKLQAERRKIINLCLIEMMNDQKQGRVQFEQADNNDILYFFIDQEQFNGCLQQQFEKEKYQMIKEDIIFNNNTKQLNFQCHFCKQFHPTFNCVCLNIKGRFTYDKTNQERGPMFKRKNNNRTKAAIYQQGTSNYNVFEMNSDSFEAFSDFSSDKLSLSNQHMHHELIGKQTSISQIQKDMLQIDIISDKITDPIISSTFIKHFQVHESTQKHHAEMIQAGFQELDVLMDVDKFWEYEHYNINFNLNNVIQKLNKQKFFENFLQQQ</sequence>
<accession>A0BY15</accession>
<dbReference type="HOGENOM" id="CLU_861820_0_0_1"/>
<dbReference type="InParanoid" id="A0BY15"/>
<dbReference type="KEGG" id="ptm:GSPATT00033285001"/>
<reference evidence="1 2" key="1">
    <citation type="journal article" date="2006" name="Nature">
        <title>Global trends of whole-genome duplications revealed by the ciliate Paramecium tetraurelia.</title>
        <authorList>
            <consortium name="Genoscope"/>
            <person name="Aury J.-M."/>
            <person name="Jaillon O."/>
            <person name="Duret L."/>
            <person name="Noel B."/>
            <person name="Jubin C."/>
            <person name="Porcel B.M."/>
            <person name="Segurens B."/>
            <person name="Daubin V."/>
            <person name="Anthouard V."/>
            <person name="Aiach N."/>
            <person name="Arnaiz O."/>
            <person name="Billaut A."/>
            <person name="Beisson J."/>
            <person name="Blanc I."/>
            <person name="Bouhouche K."/>
            <person name="Camara F."/>
            <person name="Duharcourt S."/>
            <person name="Guigo R."/>
            <person name="Gogendeau D."/>
            <person name="Katinka M."/>
            <person name="Keller A.-M."/>
            <person name="Kissmehl R."/>
            <person name="Klotz C."/>
            <person name="Koll F."/>
            <person name="Le Moue A."/>
            <person name="Lepere C."/>
            <person name="Malinsky S."/>
            <person name="Nowacki M."/>
            <person name="Nowak J.K."/>
            <person name="Plattner H."/>
            <person name="Poulain J."/>
            <person name="Ruiz F."/>
            <person name="Serrano V."/>
            <person name="Zagulski M."/>
            <person name="Dessen P."/>
            <person name="Betermier M."/>
            <person name="Weissenbach J."/>
            <person name="Scarpelli C."/>
            <person name="Schachter V."/>
            <person name="Sperling L."/>
            <person name="Meyer E."/>
            <person name="Cohen J."/>
            <person name="Wincker P."/>
        </authorList>
    </citation>
    <scope>NUCLEOTIDE SEQUENCE [LARGE SCALE GENOMIC DNA]</scope>
    <source>
        <strain evidence="1 2">Stock d4-2</strain>
    </source>
</reference>
<gene>
    <name evidence="1" type="ORF">GSPATT00033285001</name>
</gene>
<dbReference type="Proteomes" id="UP000000600">
    <property type="component" value="Unassembled WGS sequence"/>
</dbReference>
<dbReference type="EMBL" id="CT868026">
    <property type="protein sequence ID" value="CAK63432.1"/>
    <property type="molecule type" value="Genomic_DNA"/>
</dbReference>